<gene>
    <name evidence="1" type="ORF">SRB5_65110</name>
</gene>
<reference evidence="1 2" key="1">
    <citation type="submission" date="2019-10" db="EMBL/GenBank/DDBJ databases">
        <title>Streptomyces smaragdinus sp. nov. and Streptomyces fabii sp. nov., isolated from the gut of fungus growing-termite Macrotermes natalensis.</title>
        <authorList>
            <person name="Schwitalla J."/>
            <person name="Benndorf R."/>
            <person name="Martin K."/>
            <person name="De Beer W."/>
            <person name="Kaster A.-K."/>
            <person name="Vollmers J."/>
            <person name="Poulsen M."/>
            <person name="Beemelmanns C."/>
        </authorList>
    </citation>
    <scope>NUCLEOTIDE SEQUENCE [LARGE SCALE GENOMIC DNA]</scope>
    <source>
        <strain evidence="1 2">RB5</strain>
    </source>
</reference>
<dbReference type="Proteomes" id="UP000466345">
    <property type="component" value="Unassembled WGS sequence"/>
</dbReference>
<sequence>MTRPAPTAPPAARTDESFRLAADRDEIAHLVCCRDISWRTAFCGAGDQDVINMAAEVICTMCLEAVEAMSPGWRTTSGTTCPVDGCACPDEHEIDLRIARETDAG</sequence>
<accession>A0A7K0CSH9</accession>
<dbReference type="RefSeq" id="WP_153457094.1">
    <property type="nucleotide sequence ID" value="NZ_WEGJ01000051.1"/>
</dbReference>
<dbReference type="AlphaFoldDB" id="A0A7K0CSH9"/>
<protein>
    <submittedName>
        <fullName evidence="1">Uncharacterized protein</fullName>
    </submittedName>
</protein>
<comment type="caution">
    <text evidence="1">The sequence shown here is derived from an EMBL/GenBank/DDBJ whole genome shotgun (WGS) entry which is preliminary data.</text>
</comment>
<organism evidence="1 2">
    <name type="scientific">Streptomyces smaragdinus</name>
    <dbReference type="NCBI Taxonomy" id="2585196"/>
    <lineage>
        <taxon>Bacteria</taxon>
        <taxon>Bacillati</taxon>
        <taxon>Actinomycetota</taxon>
        <taxon>Actinomycetes</taxon>
        <taxon>Kitasatosporales</taxon>
        <taxon>Streptomycetaceae</taxon>
        <taxon>Streptomyces</taxon>
    </lineage>
</organism>
<dbReference type="OrthoDB" id="4949930at2"/>
<name>A0A7K0CSH9_9ACTN</name>
<evidence type="ECO:0000313" key="2">
    <source>
        <dbReference type="Proteomes" id="UP000466345"/>
    </source>
</evidence>
<keyword evidence="2" id="KW-1185">Reference proteome</keyword>
<dbReference type="EMBL" id="WEGJ01000051">
    <property type="protein sequence ID" value="MQY16313.1"/>
    <property type="molecule type" value="Genomic_DNA"/>
</dbReference>
<proteinExistence type="predicted"/>
<evidence type="ECO:0000313" key="1">
    <source>
        <dbReference type="EMBL" id="MQY16313.1"/>
    </source>
</evidence>